<dbReference type="KEGG" id="dti:Desti_1887"/>
<gene>
    <name evidence="7" type="ordered locus">Desti_1887</name>
</gene>
<comment type="cofactor">
    <cofactor evidence="1">
        <name>FAD</name>
        <dbReference type="ChEBI" id="CHEBI:57692"/>
    </cofactor>
</comment>
<dbReference type="Pfam" id="PF00890">
    <property type="entry name" value="FAD_binding_2"/>
    <property type="match status" value="1"/>
</dbReference>
<evidence type="ECO:0000259" key="6">
    <source>
        <dbReference type="Pfam" id="PF02910"/>
    </source>
</evidence>
<dbReference type="PANTHER" id="PTHR11632:SF51">
    <property type="entry name" value="SUCCINATE DEHYDROGENASE [UBIQUINONE] FLAVOPROTEIN SUBUNIT, MITOCHONDRIAL"/>
    <property type="match status" value="1"/>
</dbReference>
<dbReference type="AlphaFoldDB" id="I4C4V4"/>
<dbReference type="InterPro" id="IPR015939">
    <property type="entry name" value="Fum_Rdtase/Succ_DH_flav-like_C"/>
</dbReference>
<name>I4C4V4_DESTA</name>
<accession>I4C4V4</accession>
<dbReference type="Gene3D" id="1.20.58.100">
    <property type="entry name" value="Fumarate reductase/succinate dehydrogenase flavoprotein-like, C-terminal domain"/>
    <property type="match status" value="1"/>
</dbReference>
<dbReference type="HOGENOM" id="CLU_014312_8_1_7"/>
<evidence type="ECO:0000256" key="1">
    <source>
        <dbReference type="ARBA" id="ARBA00001974"/>
    </source>
</evidence>
<proteinExistence type="predicted"/>
<keyword evidence="3" id="KW-0560">Oxidoreductase</keyword>
<reference evidence="8" key="1">
    <citation type="submission" date="2012-06" db="EMBL/GenBank/DDBJ databases">
        <title>Complete sequence of chromosome of Desulfomonile tiedjei DSM 6799.</title>
        <authorList>
            <person name="Lucas S."/>
            <person name="Copeland A."/>
            <person name="Lapidus A."/>
            <person name="Glavina del Rio T."/>
            <person name="Dalin E."/>
            <person name="Tice H."/>
            <person name="Bruce D."/>
            <person name="Goodwin L."/>
            <person name="Pitluck S."/>
            <person name="Peters L."/>
            <person name="Ovchinnikova G."/>
            <person name="Zeytun A."/>
            <person name="Lu M."/>
            <person name="Kyrpides N."/>
            <person name="Mavromatis K."/>
            <person name="Ivanova N."/>
            <person name="Brettin T."/>
            <person name="Detter J.C."/>
            <person name="Han C."/>
            <person name="Larimer F."/>
            <person name="Land M."/>
            <person name="Hauser L."/>
            <person name="Markowitz V."/>
            <person name="Cheng J.-F."/>
            <person name="Hugenholtz P."/>
            <person name="Woyke T."/>
            <person name="Wu D."/>
            <person name="Spring S."/>
            <person name="Schroeder M."/>
            <person name="Brambilla E."/>
            <person name="Klenk H.-P."/>
            <person name="Eisen J.A."/>
        </authorList>
    </citation>
    <scope>NUCLEOTIDE SEQUENCE [LARGE SCALE GENOMIC DNA]</scope>
    <source>
        <strain evidence="8">ATCC 49306 / DSM 6799 / DCB-1</strain>
    </source>
</reference>
<dbReference type="InterPro" id="IPR036188">
    <property type="entry name" value="FAD/NAD-bd_sf"/>
</dbReference>
<feature type="domain" description="Fumarate reductase/succinate dehydrogenase flavoprotein-like C-terminal" evidence="6">
    <location>
        <begin position="446"/>
        <end position="563"/>
    </location>
</feature>
<evidence type="ECO:0000256" key="2">
    <source>
        <dbReference type="ARBA" id="ARBA00022630"/>
    </source>
</evidence>
<dbReference type="Gene3D" id="3.50.50.60">
    <property type="entry name" value="FAD/NAD(P)-binding domain"/>
    <property type="match status" value="1"/>
</dbReference>
<protein>
    <submittedName>
        <fullName evidence="7">Aspartate oxidase</fullName>
    </submittedName>
</protein>
<dbReference type="InterPro" id="IPR030664">
    <property type="entry name" value="SdhA/FrdA/AprA"/>
</dbReference>
<dbReference type="SUPFAM" id="SSF56425">
    <property type="entry name" value="Succinate dehydrogenase/fumarate reductase flavoprotein, catalytic domain"/>
    <property type="match status" value="1"/>
</dbReference>
<dbReference type="OrthoDB" id="9806724at2"/>
<evidence type="ECO:0000256" key="4">
    <source>
        <dbReference type="PIRSR" id="PIRSR000171-1"/>
    </source>
</evidence>
<keyword evidence="2" id="KW-0285">Flavoprotein</keyword>
<dbReference type="GO" id="GO:0016491">
    <property type="term" value="F:oxidoreductase activity"/>
    <property type="evidence" value="ECO:0007669"/>
    <property type="project" value="UniProtKB-KW"/>
</dbReference>
<dbReference type="STRING" id="706587.Desti_1887"/>
<dbReference type="InterPro" id="IPR003953">
    <property type="entry name" value="FAD-dep_OxRdtase_2_FAD-bd"/>
</dbReference>
<dbReference type="Proteomes" id="UP000006055">
    <property type="component" value="Chromosome"/>
</dbReference>
<dbReference type="InterPro" id="IPR027477">
    <property type="entry name" value="Succ_DH/fumarate_Rdtase_cat_sf"/>
</dbReference>
<dbReference type="RefSeq" id="WP_014809740.1">
    <property type="nucleotide sequence ID" value="NC_018025.1"/>
</dbReference>
<dbReference type="Pfam" id="PF02910">
    <property type="entry name" value="Succ_DH_flav_C"/>
    <property type="match status" value="1"/>
</dbReference>
<evidence type="ECO:0000313" key="8">
    <source>
        <dbReference type="Proteomes" id="UP000006055"/>
    </source>
</evidence>
<dbReference type="Gene3D" id="3.90.700.10">
    <property type="entry name" value="Succinate dehydrogenase/fumarate reductase flavoprotein, catalytic domain"/>
    <property type="match status" value="1"/>
</dbReference>
<sequence>MLTKVKADLLIIGMGAAAQMAALYAHEINPNLNILIVTKALKGKGGCSRMVQGGFNVVLNNEDSHEKHLMDTLKGGQYVNDQELAKTLVEQATPTIKELETKFGCFFDRNPNGTIHQKAFAGQSFDRTVHKGDLTGIEIISRLTEQVIKRRIPVLEECRAVELLLDETGQIVTGALLLNMRNGEFMVAEAAATLVATGGGPTHYRFHAPGPEKSVDGIAMLYRAGVLMKDLEMLQFHPTGLIVPGSVVAGALLEEGLRGSGAHLFNGNGERYMLKYAPEVGERATRDVVSRSSYLEMAAGRACPEGGVHIDAAHLGADFVLKNFPGMAERCSQFNYDLARGRVPVSPSAHFFMGGAVIDTGGKASLEKLFVAGEDAGGVHGANRLGGNGICESCVYGRQAGKALGKYLSNGNRTIKETKSGMAEEMIARLQTPFERTEGVDPFALRKEIQELNWNKVGVARNASDLADALTEIEDIANEVNKVSVRGGAAYNMMYNTFLDIRSMIDATRMIAFSAQLRNETRGAHFRKDFPDQLDKYGLFNIFLRRGDNGLPMAEKKPVVFSYKSLQECQQYRK</sequence>
<dbReference type="PATRIC" id="fig|706587.4.peg.2167"/>
<dbReference type="eggNOG" id="COG0029">
    <property type="taxonomic scope" value="Bacteria"/>
</dbReference>
<dbReference type="SUPFAM" id="SSF51905">
    <property type="entry name" value="FAD/NAD(P)-binding domain"/>
    <property type="match status" value="1"/>
</dbReference>
<keyword evidence="8" id="KW-1185">Reference proteome</keyword>
<dbReference type="InterPro" id="IPR037099">
    <property type="entry name" value="Fum_R/Succ_DH_flav-like_C_sf"/>
</dbReference>
<feature type="domain" description="FAD-dependent oxidoreductase 2 FAD-binding" evidence="5">
    <location>
        <begin position="8"/>
        <end position="390"/>
    </location>
</feature>
<dbReference type="EMBL" id="CP003360">
    <property type="protein sequence ID" value="AFM24595.1"/>
    <property type="molecule type" value="Genomic_DNA"/>
</dbReference>
<dbReference type="PANTHER" id="PTHR11632">
    <property type="entry name" value="SUCCINATE DEHYDROGENASE 2 FLAVOPROTEIN SUBUNIT"/>
    <property type="match status" value="1"/>
</dbReference>
<organism evidence="7 8">
    <name type="scientific">Desulfomonile tiedjei (strain ATCC 49306 / DSM 6799 / DCB-1)</name>
    <dbReference type="NCBI Taxonomy" id="706587"/>
    <lineage>
        <taxon>Bacteria</taxon>
        <taxon>Pseudomonadati</taxon>
        <taxon>Thermodesulfobacteriota</taxon>
        <taxon>Desulfomonilia</taxon>
        <taxon>Desulfomonilales</taxon>
        <taxon>Desulfomonilaceae</taxon>
        <taxon>Desulfomonile</taxon>
    </lineage>
</organism>
<evidence type="ECO:0000259" key="5">
    <source>
        <dbReference type="Pfam" id="PF00890"/>
    </source>
</evidence>
<evidence type="ECO:0000313" key="7">
    <source>
        <dbReference type="EMBL" id="AFM24595.1"/>
    </source>
</evidence>
<dbReference type="SUPFAM" id="SSF46977">
    <property type="entry name" value="Succinate dehydrogenase/fumarate reductase flavoprotein C-terminal domain"/>
    <property type="match status" value="1"/>
</dbReference>
<feature type="active site" description="Proton acceptor" evidence="4">
    <location>
        <position position="286"/>
    </location>
</feature>
<evidence type="ECO:0000256" key="3">
    <source>
        <dbReference type="ARBA" id="ARBA00023002"/>
    </source>
</evidence>
<dbReference type="PIRSF" id="PIRSF000171">
    <property type="entry name" value="SDHA_APRA_LASPO"/>
    <property type="match status" value="1"/>
</dbReference>